<accession>A0ACC2P538</accession>
<sequence>MEQEKLSEQTIGDRIDQPVMSNLTGDELQIVQDLCEIADLDSVFDPSSIEQSVVNDRTYANSTGDTNKIPTSIDSECNTNPNTVYNNTTPMVGSHSDGENSNGVGGGVIVEFSDATDLFSNDCVKTQINSASEVMRDERIREITADLMIYEQLGYTQEPKNNPVQLEPAQNTPRTHINDPVEVIEMTENAKLMDTEWNTSHTSDKYKETHIGAHQYMIGSREVITEFTTHIANSDLDLLNPDST</sequence>
<reference evidence="1" key="1">
    <citation type="submission" date="2023-04" db="EMBL/GenBank/DDBJ databases">
        <title>A chromosome-level genome assembly of the parasitoid wasp Eretmocerus hayati.</title>
        <authorList>
            <person name="Zhong Y."/>
            <person name="Liu S."/>
            <person name="Liu Y."/>
        </authorList>
    </citation>
    <scope>NUCLEOTIDE SEQUENCE</scope>
    <source>
        <strain evidence="1">ZJU_SS_LIU_2023</strain>
    </source>
</reference>
<dbReference type="Proteomes" id="UP001239111">
    <property type="component" value="Chromosome 2"/>
</dbReference>
<keyword evidence="2" id="KW-1185">Reference proteome</keyword>
<proteinExistence type="predicted"/>
<organism evidence="1 2">
    <name type="scientific">Eretmocerus hayati</name>
    <dbReference type="NCBI Taxonomy" id="131215"/>
    <lineage>
        <taxon>Eukaryota</taxon>
        <taxon>Metazoa</taxon>
        <taxon>Ecdysozoa</taxon>
        <taxon>Arthropoda</taxon>
        <taxon>Hexapoda</taxon>
        <taxon>Insecta</taxon>
        <taxon>Pterygota</taxon>
        <taxon>Neoptera</taxon>
        <taxon>Endopterygota</taxon>
        <taxon>Hymenoptera</taxon>
        <taxon>Apocrita</taxon>
        <taxon>Proctotrupomorpha</taxon>
        <taxon>Chalcidoidea</taxon>
        <taxon>Aphelinidae</taxon>
        <taxon>Aphelininae</taxon>
        <taxon>Eretmocerus</taxon>
    </lineage>
</organism>
<comment type="caution">
    <text evidence="1">The sequence shown here is derived from an EMBL/GenBank/DDBJ whole genome shotgun (WGS) entry which is preliminary data.</text>
</comment>
<protein>
    <submittedName>
        <fullName evidence="1">Uncharacterized protein</fullName>
    </submittedName>
</protein>
<gene>
    <name evidence="1" type="ORF">QAD02_014284</name>
</gene>
<evidence type="ECO:0000313" key="2">
    <source>
        <dbReference type="Proteomes" id="UP001239111"/>
    </source>
</evidence>
<evidence type="ECO:0000313" key="1">
    <source>
        <dbReference type="EMBL" id="KAJ8678497.1"/>
    </source>
</evidence>
<name>A0ACC2P538_9HYME</name>
<dbReference type="EMBL" id="CM056742">
    <property type="protein sequence ID" value="KAJ8678497.1"/>
    <property type="molecule type" value="Genomic_DNA"/>
</dbReference>